<evidence type="ECO:0000256" key="8">
    <source>
        <dbReference type="ARBA" id="ARBA00023065"/>
    </source>
</evidence>
<comment type="caution">
    <text evidence="16">The sequence shown here is derived from an EMBL/GenBank/DDBJ whole genome shotgun (WGS) entry which is preliminary data.</text>
</comment>
<reference evidence="16 17" key="1">
    <citation type="submission" date="2024-07" db="EMBL/GenBank/DDBJ databases">
        <title>Chromosome-level genome assembly of the water stick insect Ranatra chinensis (Heteroptera: Nepidae).</title>
        <authorList>
            <person name="Liu X."/>
        </authorList>
    </citation>
    <scope>NUCLEOTIDE SEQUENCE [LARGE SCALE GENOMIC DNA]</scope>
    <source>
        <strain evidence="16">Cailab_2021Rc</strain>
        <tissue evidence="16">Muscle</tissue>
    </source>
</reference>
<feature type="transmembrane region" description="Helical" evidence="13">
    <location>
        <begin position="250"/>
        <end position="271"/>
    </location>
</feature>
<dbReference type="GO" id="GO:0008324">
    <property type="term" value="F:monoatomic cation transmembrane transporter activity"/>
    <property type="evidence" value="ECO:0007669"/>
    <property type="project" value="UniProtKB-ARBA"/>
</dbReference>
<protein>
    <recommendedName>
        <fullName evidence="18">Polycystin cation channel PKD1/PKD2 domain-containing protein</fullName>
    </recommendedName>
</protein>
<dbReference type="AlphaFoldDB" id="A0ABD0XT95"/>
<feature type="transmembrane region" description="Helical" evidence="13">
    <location>
        <begin position="377"/>
        <end position="399"/>
    </location>
</feature>
<evidence type="ECO:0000256" key="12">
    <source>
        <dbReference type="ARBA" id="ARBA00036634"/>
    </source>
</evidence>
<feature type="transmembrane region" description="Helical" evidence="13">
    <location>
        <begin position="334"/>
        <end position="357"/>
    </location>
</feature>
<dbReference type="InterPro" id="IPR039031">
    <property type="entry name" value="Mucolipin"/>
</dbReference>
<dbReference type="Gene3D" id="1.10.287.70">
    <property type="match status" value="1"/>
</dbReference>
<evidence type="ECO:0000256" key="11">
    <source>
        <dbReference type="ARBA" id="ARBA00023303"/>
    </source>
</evidence>
<evidence type="ECO:0000256" key="4">
    <source>
        <dbReference type="ARBA" id="ARBA00022475"/>
    </source>
</evidence>
<dbReference type="Proteomes" id="UP001558652">
    <property type="component" value="Unassembled WGS sequence"/>
</dbReference>
<keyword evidence="7 13" id="KW-1133">Transmembrane helix</keyword>
<gene>
    <name evidence="16" type="ORF">AAG570_007879</name>
</gene>
<evidence type="ECO:0000256" key="1">
    <source>
        <dbReference type="ARBA" id="ARBA00004337"/>
    </source>
</evidence>
<dbReference type="PANTHER" id="PTHR12127:SF7">
    <property type="entry name" value="SD02261P"/>
    <property type="match status" value="1"/>
</dbReference>
<keyword evidence="17" id="KW-1185">Reference proteome</keyword>
<keyword evidence="8" id="KW-0406">Ion transport</keyword>
<evidence type="ECO:0008006" key="18">
    <source>
        <dbReference type="Google" id="ProtNLM"/>
    </source>
</evidence>
<evidence type="ECO:0000256" key="13">
    <source>
        <dbReference type="SAM" id="Phobius"/>
    </source>
</evidence>
<dbReference type="FunFam" id="1.10.287.70:FF:000033">
    <property type="entry name" value="Mucolipin 1"/>
    <property type="match status" value="1"/>
</dbReference>
<keyword evidence="9 13" id="KW-0472">Membrane</keyword>
<organism evidence="16 17">
    <name type="scientific">Ranatra chinensis</name>
    <dbReference type="NCBI Taxonomy" id="642074"/>
    <lineage>
        <taxon>Eukaryota</taxon>
        <taxon>Metazoa</taxon>
        <taxon>Ecdysozoa</taxon>
        <taxon>Arthropoda</taxon>
        <taxon>Hexapoda</taxon>
        <taxon>Insecta</taxon>
        <taxon>Pterygota</taxon>
        <taxon>Neoptera</taxon>
        <taxon>Paraneoptera</taxon>
        <taxon>Hemiptera</taxon>
        <taxon>Heteroptera</taxon>
        <taxon>Panheteroptera</taxon>
        <taxon>Nepomorpha</taxon>
        <taxon>Nepidae</taxon>
        <taxon>Ranatrinae</taxon>
        <taxon>Ranatra</taxon>
    </lineage>
</organism>
<keyword evidence="11" id="KW-0407">Ion channel</keyword>
<dbReference type="Pfam" id="PF21381">
    <property type="entry name" value="MCLN_ECD"/>
    <property type="match status" value="1"/>
</dbReference>
<keyword evidence="5 13" id="KW-0812">Transmembrane</keyword>
<feature type="domain" description="Mucolipin extracytosolic" evidence="15">
    <location>
        <begin position="42"/>
        <end position="232"/>
    </location>
</feature>
<feature type="transmembrane region" description="Helical" evidence="13">
    <location>
        <begin position="445"/>
        <end position="467"/>
    </location>
</feature>
<evidence type="ECO:0000313" key="17">
    <source>
        <dbReference type="Proteomes" id="UP001558652"/>
    </source>
</evidence>
<feature type="transmembrane region" description="Helical" evidence="13">
    <location>
        <begin position="17"/>
        <end position="35"/>
    </location>
</feature>
<accession>A0ABD0XT95</accession>
<evidence type="ECO:0000256" key="7">
    <source>
        <dbReference type="ARBA" id="ARBA00022989"/>
    </source>
</evidence>
<keyword evidence="10" id="KW-1015">Disulfide bond</keyword>
<evidence type="ECO:0000259" key="14">
    <source>
        <dbReference type="Pfam" id="PF08016"/>
    </source>
</evidence>
<evidence type="ECO:0000256" key="10">
    <source>
        <dbReference type="ARBA" id="ARBA00023157"/>
    </source>
</evidence>
<evidence type="ECO:0000256" key="5">
    <source>
        <dbReference type="ARBA" id="ARBA00022692"/>
    </source>
</evidence>
<evidence type="ECO:0000256" key="9">
    <source>
        <dbReference type="ARBA" id="ARBA00023136"/>
    </source>
</evidence>
<keyword evidence="3" id="KW-0813">Transport</keyword>
<name>A0ABD0XT95_9HEMI</name>
<comment type="subcellular location">
    <subcellularLocation>
        <location evidence="2">Cell membrane</location>
        <topology evidence="2">Multi-pass membrane protein</topology>
    </subcellularLocation>
    <subcellularLocation>
        <location evidence="1">Endosome membrane</location>
        <topology evidence="1">Multi-pass membrane protein</topology>
    </subcellularLocation>
</comment>
<evidence type="ECO:0000256" key="6">
    <source>
        <dbReference type="ARBA" id="ARBA00022753"/>
    </source>
</evidence>
<evidence type="ECO:0000256" key="3">
    <source>
        <dbReference type="ARBA" id="ARBA00022448"/>
    </source>
</evidence>
<keyword evidence="6" id="KW-0967">Endosome</keyword>
<dbReference type="Pfam" id="PF08016">
    <property type="entry name" value="PKD_channel"/>
    <property type="match status" value="1"/>
</dbReference>
<comment type="catalytic activity">
    <reaction evidence="12">
        <text>Ca(2+)(in) = Ca(2+)(out)</text>
        <dbReference type="Rhea" id="RHEA:29671"/>
        <dbReference type="ChEBI" id="CHEBI:29108"/>
    </reaction>
</comment>
<feature type="domain" description="Polycystin cation channel PKD1/PKD2" evidence="14">
    <location>
        <begin position="341"/>
        <end position="473"/>
    </location>
</feature>
<dbReference type="PANTHER" id="PTHR12127">
    <property type="entry name" value="MUCOLIPIN"/>
    <property type="match status" value="1"/>
</dbReference>
<dbReference type="EMBL" id="JBFDAA010000022">
    <property type="protein sequence ID" value="KAL1110348.1"/>
    <property type="molecule type" value="Genomic_DNA"/>
</dbReference>
<dbReference type="InterPro" id="IPR049134">
    <property type="entry name" value="MCLN_ECD"/>
</dbReference>
<evidence type="ECO:0000313" key="16">
    <source>
        <dbReference type="EMBL" id="KAL1110348.1"/>
    </source>
</evidence>
<feature type="transmembrane region" description="Helical" evidence="13">
    <location>
        <begin position="303"/>
        <end position="322"/>
    </location>
</feature>
<dbReference type="CDD" id="cd21050">
    <property type="entry name" value="ELD_TRPML"/>
    <property type="match status" value="1"/>
</dbReference>
<evidence type="ECO:0000256" key="2">
    <source>
        <dbReference type="ARBA" id="ARBA00004651"/>
    </source>
</evidence>
<dbReference type="GO" id="GO:0010008">
    <property type="term" value="C:endosome membrane"/>
    <property type="evidence" value="ECO:0007669"/>
    <property type="project" value="UniProtKB-SubCell"/>
</dbReference>
<sequence length="519" mass="60720">MNPIEKWHTKKKFPYKFLVQVIKILLVTFQLCLFAHSRYNHVNYSWDNRITFSHLFLKGWDPVREVNSYPPGLGPLALYLKDDFYETIDYAVNEYINISNAIGPYSYANEDNKRIPPVLCLYHYKQGVIFGFNESYVFNNEIEEKCLNLSMPENVGKTFSVVSDLKGYNIVFSALVKATLDFSLKTVNFKAAGPLSQPDCYKFKIQILFNNEDMDGQMVLSLDADPVRLDCKGDVEYISDNRIDYILRSILNLFVILICAVSFILCSRAIYRAQQLKYETMHFFRQYYKKELSIEGRWEFWNLWYIMILVNDTLIIIGSAIKEEIERKQFVGDQWNICSVYLGTGNLLVWFGVLRYLGFFKTYNVVILTLKKAFPKVARFLFCAILIYAGFTFCGWLVLGPYHIKFRTIASTSECLFALINGDDMYATFSIMAVKSPMLWWFSRIYLYCFISLYIYVVLSLFISIIMDAYETIKLYYKEGFPKNDLQLFMVDGVEDEFYSSDEETSNCSPKAWLCCFRM</sequence>
<keyword evidence="4" id="KW-1003">Cell membrane</keyword>
<dbReference type="InterPro" id="IPR013122">
    <property type="entry name" value="PKD1_2_channel"/>
</dbReference>
<proteinExistence type="predicted"/>
<dbReference type="GO" id="GO:0005886">
    <property type="term" value="C:plasma membrane"/>
    <property type="evidence" value="ECO:0007669"/>
    <property type="project" value="UniProtKB-SubCell"/>
</dbReference>
<evidence type="ECO:0000259" key="15">
    <source>
        <dbReference type="Pfam" id="PF21381"/>
    </source>
</evidence>